<dbReference type="InterPro" id="IPR011335">
    <property type="entry name" value="Restrct_endonuc-II-like"/>
</dbReference>
<reference evidence="5" key="1">
    <citation type="submission" date="2023-07" db="EMBL/GenBank/DDBJ databases">
        <title>The carbon used by Thiothrix.</title>
        <authorList>
            <person name="Chen L."/>
        </authorList>
    </citation>
    <scope>NUCLEOTIDE SEQUENCE [LARGE SCALE GENOMIC DNA]</scope>
</reference>
<evidence type="ECO:0000313" key="5">
    <source>
        <dbReference type="Proteomes" id="UP001308005"/>
    </source>
</evidence>
<dbReference type="Proteomes" id="UP001308005">
    <property type="component" value="Unassembled WGS sequence"/>
</dbReference>
<dbReference type="SUPFAM" id="SSF52980">
    <property type="entry name" value="Restriction endonuclease-like"/>
    <property type="match status" value="1"/>
</dbReference>
<dbReference type="RefSeq" id="WP_324695514.1">
    <property type="nucleotide sequence ID" value="NZ_JAYMYJ010000112.1"/>
</dbReference>
<evidence type="ECO:0000313" key="4">
    <source>
        <dbReference type="EMBL" id="MEB4591697.1"/>
    </source>
</evidence>
<keyword evidence="5" id="KW-1185">Reference proteome</keyword>
<dbReference type="InterPro" id="IPR029063">
    <property type="entry name" value="SAM-dependent_MTases_sf"/>
</dbReference>
<accession>A0ABU6D065</accession>
<dbReference type="InterPro" id="IPR009537">
    <property type="entry name" value="DUF1156"/>
</dbReference>
<dbReference type="EMBL" id="JAYMYJ010000112">
    <property type="protein sequence ID" value="MEB4591697.1"/>
    <property type="molecule type" value="Genomic_DNA"/>
</dbReference>
<dbReference type="Gene3D" id="3.40.960.10">
    <property type="entry name" value="VSR Endonuclease"/>
    <property type="match status" value="1"/>
</dbReference>
<dbReference type="InterPro" id="IPR047216">
    <property type="entry name" value="Endonuclease_DUF559_bact"/>
</dbReference>
<feature type="region of interest" description="Disordered" evidence="1">
    <location>
        <begin position="452"/>
        <end position="476"/>
    </location>
</feature>
<dbReference type="PANTHER" id="PTHR38590:SF1">
    <property type="entry name" value="BLL0828 PROTEIN"/>
    <property type="match status" value="1"/>
</dbReference>
<organism evidence="4 5">
    <name type="scientific">Candidatus Thiothrix phosphatis</name>
    <dbReference type="NCBI Taxonomy" id="3112415"/>
    <lineage>
        <taxon>Bacteria</taxon>
        <taxon>Pseudomonadati</taxon>
        <taxon>Pseudomonadota</taxon>
        <taxon>Gammaproteobacteria</taxon>
        <taxon>Thiotrichales</taxon>
        <taxon>Thiotrichaceae</taxon>
        <taxon>Thiothrix</taxon>
    </lineage>
</organism>
<gene>
    <name evidence="4" type="ORF">VSS37_11960</name>
</gene>
<evidence type="ECO:0000259" key="2">
    <source>
        <dbReference type="Pfam" id="PF04480"/>
    </source>
</evidence>
<protein>
    <submittedName>
        <fullName evidence="4">DUF559 domain-containing protein</fullName>
    </submittedName>
</protein>
<feature type="domain" description="DUF559" evidence="2">
    <location>
        <begin position="484"/>
        <end position="588"/>
    </location>
</feature>
<reference evidence="4 5" key="2">
    <citation type="submission" date="2024-01" db="EMBL/GenBank/DDBJ databases">
        <authorList>
            <person name="Xie X."/>
        </authorList>
    </citation>
    <scope>NUCLEOTIDE SEQUENCE [LARGE SCALE GENOMIC DNA]</scope>
    <source>
        <strain evidence="4">SCUT-1</strain>
    </source>
</reference>
<name>A0ABU6D065_9GAMM</name>
<evidence type="ECO:0000259" key="3">
    <source>
        <dbReference type="Pfam" id="PF06634"/>
    </source>
</evidence>
<proteinExistence type="predicted"/>
<comment type="caution">
    <text evidence="4">The sequence shown here is derived from an EMBL/GenBank/DDBJ whole genome shotgun (WGS) entry which is preliminary data.</text>
</comment>
<dbReference type="PANTHER" id="PTHR38590">
    <property type="entry name" value="BLL0828 PROTEIN"/>
    <property type="match status" value="1"/>
</dbReference>
<dbReference type="Pfam" id="PF06634">
    <property type="entry name" value="DUF1156"/>
    <property type="match status" value="1"/>
</dbReference>
<feature type="domain" description="DUF1156" evidence="3">
    <location>
        <begin position="15"/>
        <end position="88"/>
    </location>
</feature>
<evidence type="ECO:0000256" key="1">
    <source>
        <dbReference type="SAM" id="MobiDB-lite"/>
    </source>
</evidence>
<dbReference type="InterPro" id="IPR007569">
    <property type="entry name" value="DUF559"/>
</dbReference>
<dbReference type="Pfam" id="PF04480">
    <property type="entry name" value="DUF559"/>
    <property type="match status" value="1"/>
</dbReference>
<dbReference type="SUPFAM" id="SSF53335">
    <property type="entry name" value="S-adenosyl-L-methionine-dependent methyltransferases"/>
    <property type="match status" value="1"/>
</dbReference>
<sequence length="1132" mass="124973">MTTPVKSPKKLVEVALPLDDINAAAAREKSIRHGHPSTLHLWWARRPLAAARAVLFAQMVNDPGYQRELGFGVNKKEAEAKREKLFQIIRDLVQWENTNNEEVLQRARAAIWESWRETCHLNRNHPQAAELFNPEKLPAFHDPFAGGGAIPLEAQRLGLEAYASDLNPVAVMINKAMIEIPPKFAGRAPVGAIPADEKQTQTMQDWSGARGLAEDVRRYGHWMREEAFKRIGHLYPQVEITAAMAQERPDLKPYVGDQLTVIAWLWARTVKSPNPAFSHVDVPLVSSFILSSKAGKEAWVEPIVDGDQYRFAIRTSKPPAKAKDGTKLGRGANFNCLFSDTPIQPKYIYSEAKAGHMGQRLMAIVAEGKKGRVYLEPIAAMEDVANSAQPTWKPEVLMPENPRWFSPPAYGMDAYGDLFTPRQLVALTTFSDLVQEARTKVIADYKKAHSPSFSSSLHPTGGGLGRGETNPTSWQPTPVPSHLLEAARALRKQMTNAEQLLWECLRKKQLDGYRFRKQHPVGAYVLDFYCASERLAIELDGAQHGTVDGLAKDAERTAWLESQGIRVLRFWNTEVLEDIGGVLGKVWGVLVSSSPLPDPPPAGWREEEDKLGIDAGGMGATAYGDAVASYLSFAINKMADRGSTICSWDSSRSSTRNTFGRQAIPMTWDFAEPNPLSESTGNFTGGIDWAVSVLNSMQSAIASHALQQDAAAQNISSNKVISSDPPYYDNIGYADLSDFFYVWMRRSLKAIYPNLFATMAVPKAEELVATPYRHGSKEKAEAFFMEGMTKAIGNLAVQAHPAFPVSIYYAFKQSETKDDSTSSTGWETFLEAVIKAGFSIDGTWPMRTELGNRMISSGTNALASSIVLVCRKRKADAETVSRRDFQRELRREMPEALEVMTGITPSTQRGEGWGGGYSPIAPVDLAQAAIGPGMAIFSQYAAVLNQDGSQMSVHDALILINREITDYLNPDSGNFDADTLFCSNWFDQYGWATGVFGEADTLARAKGTSVDGVRDAGVIESGSGKVRLLKWAEYPNDWNPETDNRTPVWEAAHHLIRALNQQGESAAGALLARMPERGEAIRQLAYHLYTLCERKKWAEEARAYNELIGAWGAIVAASHETGHIDEQIGMGF</sequence>
<dbReference type="CDD" id="cd01038">
    <property type="entry name" value="Endonuclease_DUF559"/>
    <property type="match status" value="1"/>
</dbReference>